<keyword evidence="2" id="KW-1185">Reference proteome</keyword>
<reference evidence="1" key="2">
    <citation type="submission" date="2015-11" db="EMBL/GenBank/DDBJ databases">
        <authorList>
            <person name="Zhang Y."/>
            <person name="Guo Z."/>
        </authorList>
    </citation>
    <scope>NUCLEOTIDE SEQUENCE</scope>
</reference>
<reference evidence="1" key="1">
    <citation type="journal article" date="2013" name="Nature">
        <title>The genomes of four tapeworm species reveal adaptations to parasitism.</title>
        <authorList>
            <person name="Tsai I.J."/>
            <person name="Zarowiecki M."/>
            <person name="Holroyd N."/>
            <person name="Garciarrubio A."/>
            <person name="Sanchez-Flores A."/>
            <person name="Brooks K.L."/>
            <person name="Tracey A."/>
            <person name="Bobes R.J."/>
            <person name="Fragoso G."/>
            <person name="Sciutto E."/>
            <person name="Aslett M."/>
            <person name="Beasley H."/>
            <person name="Bennett H.M."/>
            <person name="Cai J."/>
            <person name="Camicia F."/>
            <person name="Clark R."/>
            <person name="Cucher M."/>
            <person name="De Silva N."/>
            <person name="Day T.A."/>
            <person name="Deplazes P."/>
            <person name="Estrada K."/>
            <person name="Fernandez C."/>
            <person name="Holland P.W."/>
            <person name="Hou J."/>
            <person name="Hu S."/>
            <person name="Huckvale T."/>
            <person name="Hung S.S."/>
            <person name="Kamenetzky L."/>
            <person name="Keane J.A."/>
            <person name="Kiss F."/>
            <person name="Koziol U."/>
            <person name="Lambert O."/>
            <person name="Liu K."/>
            <person name="Luo X."/>
            <person name="Luo Y."/>
            <person name="Macchiaroli N."/>
            <person name="Nichol S."/>
            <person name="Paps J."/>
            <person name="Parkinson J."/>
            <person name="Pouchkina-Stantcheva N."/>
            <person name="Riddiford N."/>
            <person name="Rosenzvit M."/>
            <person name="Salinas G."/>
            <person name="Wasmuth J.D."/>
            <person name="Zamanian M."/>
            <person name="Zheng Y."/>
            <person name="Cai X."/>
            <person name="Soberon X."/>
            <person name="Olson P.D."/>
            <person name="Laclette J.P."/>
            <person name="Brehm K."/>
            <person name="Berriman M."/>
            <person name="Garciarrubio A."/>
            <person name="Bobes R.J."/>
            <person name="Fragoso G."/>
            <person name="Sanchez-Flores A."/>
            <person name="Estrada K."/>
            <person name="Cevallos M.A."/>
            <person name="Morett E."/>
            <person name="Gonzalez V."/>
            <person name="Portillo T."/>
            <person name="Ochoa-Leyva A."/>
            <person name="Jose M.V."/>
            <person name="Sciutto E."/>
            <person name="Landa A."/>
            <person name="Jimenez L."/>
            <person name="Valdes V."/>
            <person name="Carrero J.C."/>
            <person name="Larralde C."/>
            <person name="Morales-Montor J."/>
            <person name="Limon-Lason J."/>
            <person name="Soberon X."/>
            <person name="Laclette J.P."/>
        </authorList>
    </citation>
    <scope>NUCLEOTIDE SEQUENCE [LARGE SCALE GENOMIC DNA]</scope>
</reference>
<evidence type="ECO:0000313" key="2">
    <source>
        <dbReference type="Proteomes" id="UP000017246"/>
    </source>
</evidence>
<name>A0A0S4MIM9_ECHMU</name>
<dbReference type="Proteomes" id="UP000017246">
    <property type="component" value="Unassembled WGS sequence"/>
</dbReference>
<accession>A0A0S4MIM9</accession>
<organism evidence="1 2">
    <name type="scientific">Echinococcus multilocularis</name>
    <name type="common">Fox tapeworm</name>
    <dbReference type="NCBI Taxonomy" id="6211"/>
    <lineage>
        <taxon>Eukaryota</taxon>
        <taxon>Metazoa</taxon>
        <taxon>Spiralia</taxon>
        <taxon>Lophotrochozoa</taxon>
        <taxon>Platyhelminthes</taxon>
        <taxon>Cestoda</taxon>
        <taxon>Eucestoda</taxon>
        <taxon>Cyclophyllidea</taxon>
        <taxon>Taeniidae</taxon>
        <taxon>Echinococcus</taxon>
    </lineage>
</organism>
<proteinExistence type="predicted"/>
<dbReference type="EMBL" id="LN902843">
    <property type="protein sequence ID" value="CUT98655.1"/>
    <property type="molecule type" value="Genomic_DNA"/>
</dbReference>
<evidence type="ECO:0000313" key="1">
    <source>
        <dbReference type="EMBL" id="CUT98655.1"/>
    </source>
</evidence>
<sequence length="149" mass="16642">MQKDLSGYIYVSGNEAPDPSPSSKKFRWHVKKHITEAQANGATDMAQRPGVLAVAHAVTPKSAKLFTMAKLNNVPQVRMCSNKVLSLRLDNQELPSATTDFEESLWDIIRPGPWTNSVAALPRCVLTGYARKKRPIYAIHRAKARRDED</sequence>
<dbReference type="AlphaFoldDB" id="A0A0S4MIM9"/>
<protein>
    <submittedName>
        <fullName evidence="1">Hermansky-Pudlak syndrome 5 protein</fullName>
    </submittedName>
</protein>